<dbReference type="InterPro" id="IPR006311">
    <property type="entry name" value="TAT_signal"/>
</dbReference>
<feature type="chain" id="PRO_5046233547" description="Bacterial Ig-like domain-containing protein" evidence="1">
    <location>
        <begin position="30"/>
        <end position="471"/>
    </location>
</feature>
<name>A0ABT6MB24_9NOCA</name>
<feature type="signal peptide" evidence="1">
    <location>
        <begin position="1"/>
        <end position="29"/>
    </location>
</feature>
<sequence length="471" mass="46812">MTNRWRRIALTTAAATAGSMLFFTGTATAEPAPAGPNGSPVLLADEPAPSGFATRVELTMPTQIKTGIAIDLKAQAFGVDANKGVNGGMVQFLVDGAPVGAQIKASSTGVATLKYTFTTPGTPTVTVQYLGGGTLTGVTDTAAASQTGGTISVVDQDVATVVEVLPSDTVVETGVQATLKAKVTLKAGDILPIRTNGKVNFYDGAELLGTATTILTDGTASIKATFLHAGTRTVTAEFSGNTGFAPSTSAPTPLEVQHKDLATSTSLLAPNSGRAGQPVTLSATVTAQLSPAGTVQFLSGTTPLGAPVPVVNGLATTTHIFPEAGDHSVTAVFTGTGFVSSTSAPAPLSISAAQPGDTTTTVTAPAATIPLVPVTLTATVAPAPYGGTVQFYVGDTPVGDPVPVVNGFAATTHSFNAAGTFQVTARYSGHIAANPSTSAPVAVNVVGTGGGDGNGSLQLPSFGSLELPFGS</sequence>
<comment type="caution">
    <text evidence="3">The sequence shown here is derived from an EMBL/GenBank/DDBJ whole genome shotgun (WGS) entry which is preliminary data.</text>
</comment>
<feature type="domain" description="Bacterial Ig-like" evidence="2">
    <location>
        <begin position="269"/>
        <end position="349"/>
    </location>
</feature>
<dbReference type="InterPro" id="IPR013783">
    <property type="entry name" value="Ig-like_fold"/>
</dbReference>
<evidence type="ECO:0000259" key="2">
    <source>
        <dbReference type="Pfam" id="PF16640"/>
    </source>
</evidence>
<dbReference type="EMBL" id="JARXVC010000003">
    <property type="protein sequence ID" value="MDH6280614.1"/>
    <property type="molecule type" value="Genomic_DNA"/>
</dbReference>
<dbReference type="InterPro" id="IPR032109">
    <property type="entry name" value="Big_3_5"/>
</dbReference>
<gene>
    <name evidence="3" type="ORF">M2280_001826</name>
</gene>
<evidence type="ECO:0000256" key="1">
    <source>
        <dbReference type="SAM" id="SignalP"/>
    </source>
</evidence>
<reference evidence="3 4" key="1">
    <citation type="submission" date="2023-04" db="EMBL/GenBank/DDBJ databases">
        <title>Forest soil microbial communities from Buena Vista Peninsula, Colon Province, Panama.</title>
        <authorList>
            <person name="Bouskill N."/>
        </authorList>
    </citation>
    <scope>NUCLEOTIDE SEQUENCE [LARGE SCALE GENOMIC DNA]</scope>
    <source>
        <strain evidence="3 4">CFH S0262</strain>
    </source>
</reference>
<feature type="domain" description="Bacterial Ig-like" evidence="2">
    <location>
        <begin position="364"/>
        <end position="445"/>
    </location>
</feature>
<evidence type="ECO:0000313" key="4">
    <source>
        <dbReference type="Proteomes" id="UP001160334"/>
    </source>
</evidence>
<evidence type="ECO:0000313" key="3">
    <source>
        <dbReference type="EMBL" id="MDH6280614.1"/>
    </source>
</evidence>
<dbReference type="Gene3D" id="2.60.40.10">
    <property type="entry name" value="Immunoglobulins"/>
    <property type="match status" value="4"/>
</dbReference>
<accession>A0ABT6MB24</accession>
<proteinExistence type="predicted"/>
<dbReference type="PROSITE" id="PS51318">
    <property type="entry name" value="TAT"/>
    <property type="match status" value="1"/>
</dbReference>
<keyword evidence="4" id="KW-1185">Reference proteome</keyword>
<feature type="domain" description="Bacterial Ig-like" evidence="2">
    <location>
        <begin position="167"/>
        <end position="256"/>
    </location>
</feature>
<dbReference type="Proteomes" id="UP001160334">
    <property type="component" value="Unassembled WGS sequence"/>
</dbReference>
<dbReference type="RefSeq" id="WP_280759937.1">
    <property type="nucleotide sequence ID" value="NZ_JARXVC010000003.1"/>
</dbReference>
<organism evidence="3 4">
    <name type="scientific">Prescottella agglutinans</name>
    <dbReference type="NCBI Taxonomy" id="1644129"/>
    <lineage>
        <taxon>Bacteria</taxon>
        <taxon>Bacillati</taxon>
        <taxon>Actinomycetota</taxon>
        <taxon>Actinomycetes</taxon>
        <taxon>Mycobacteriales</taxon>
        <taxon>Nocardiaceae</taxon>
        <taxon>Prescottella</taxon>
    </lineage>
</organism>
<keyword evidence="1" id="KW-0732">Signal</keyword>
<dbReference type="Pfam" id="PF16640">
    <property type="entry name" value="Big_3_5"/>
    <property type="match status" value="3"/>
</dbReference>
<protein>
    <recommendedName>
        <fullName evidence="2">Bacterial Ig-like domain-containing protein</fullName>
    </recommendedName>
</protein>